<reference evidence="2" key="1">
    <citation type="journal article" date="2019" name="Int. J. Syst. Evol. Microbiol.">
        <title>The Global Catalogue of Microorganisms (GCM) 10K type strain sequencing project: providing services to taxonomists for standard genome sequencing and annotation.</title>
        <authorList>
            <consortium name="The Broad Institute Genomics Platform"/>
            <consortium name="The Broad Institute Genome Sequencing Center for Infectious Disease"/>
            <person name="Wu L."/>
            <person name="Ma J."/>
        </authorList>
    </citation>
    <scope>NUCLEOTIDE SEQUENCE [LARGE SCALE GENOMIC DNA]</scope>
    <source>
        <strain evidence="2">JCM 18541</strain>
    </source>
</reference>
<dbReference type="Gene3D" id="3.40.50.10900">
    <property type="entry name" value="PAC-like subunit"/>
    <property type="match status" value="1"/>
</dbReference>
<dbReference type="Proteomes" id="UP001500187">
    <property type="component" value="Unassembled WGS sequence"/>
</dbReference>
<sequence>MSARQGIPDDKPLTALLIAFEGWNDAGEASTETLRLISSHYGASPLSGFETSDYFSYLNTRPMFESFSDGTGTVRWPTITFSEVNLKSPERRLLIITGPEPSLRWQSFIDNIFNFAQEQGVDLILQCGALLDEVPHSRPFPLNITSMNPDVLAVEGVEKVTYSGPTGMIGVTAHEAAQRGLTAASLWVSIPHYISHPPHPKAVFTLMSALESMLGISLPVDQLAEDILAWERGATELLEEEPELRSYVQQLESSAEAEDDLATFDHVDIAAEFEKFLKRRDDS</sequence>
<comment type="caution">
    <text evidence="1">The sequence shown here is derived from an EMBL/GenBank/DDBJ whole genome shotgun (WGS) entry which is preliminary data.</text>
</comment>
<keyword evidence="2" id="KW-1185">Reference proteome</keyword>
<gene>
    <name evidence="1" type="primary">parJ</name>
    <name evidence="1" type="ORF">GCM10023352_10610</name>
</gene>
<dbReference type="InterPro" id="IPR008492">
    <property type="entry name" value="Rv2714-like"/>
</dbReference>
<dbReference type="Pfam" id="PF09754">
    <property type="entry name" value="PAC2"/>
    <property type="match status" value="1"/>
</dbReference>
<evidence type="ECO:0000313" key="2">
    <source>
        <dbReference type="Proteomes" id="UP001500187"/>
    </source>
</evidence>
<organism evidence="1 2">
    <name type="scientific">Rothia endophytica</name>
    <dbReference type="NCBI Taxonomy" id="1324766"/>
    <lineage>
        <taxon>Bacteria</taxon>
        <taxon>Bacillati</taxon>
        <taxon>Actinomycetota</taxon>
        <taxon>Actinomycetes</taxon>
        <taxon>Micrococcales</taxon>
        <taxon>Micrococcaceae</taxon>
        <taxon>Rothia</taxon>
    </lineage>
</organism>
<dbReference type="InterPro" id="IPR019151">
    <property type="entry name" value="Proteasome_assmbl_chaperone_2"/>
</dbReference>
<dbReference type="EMBL" id="BAABKP010000001">
    <property type="protein sequence ID" value="GAA4793735.1"/>
    <property type="molecule type" value="Genomic_DNA"/>
</dbReference>
<name>A0ABP9BGH5_9MICC</name>
<dbReference type="SUPFAM" id="SSF159659">
    <property type="entry name" value="Cgl1923-like"/>
    <property type="match status" value="1"/>
</dbReference>
<accession>A0ABP9BGH5</accession>
<dbReference type="InterPro" id="IPR038389">
    <property type="entry name" value="PSMG2_sf"/>
</dbReference>
<dbReference type="PIRSF" id="PIRSF028754">
    <property type="entry name" value="UCP028754"/>
    <property type="match status" value="1"/>
</dbReference>
<evidence type="ECO:0000313" key="1">
    <source>
        <dbReference type="EMBL" id="GAA4793735.1"/>
    </source>
</evidence>
<protein>
    <submittedName>
        <fullName evidence="1">Filament polymerization regulator ParJ</fullName>
    </submittedName>
</protein>
<proteinExistence type="predicted"/>